<name>A0A7N0VFR2_KALFE</name>
<evidence type="ECO:0000313" key="2">
    <source>
        <dbReference type="Proteomes" id="UP000594263"/>
    </source>
</evidence>
<reference evidence="1" key="1">
    <citation type="submission" date="2021-01" db="UniProtKB">
        <authorList>
            <consortium name="EnsemblPlants"/>
        </authorList>
    </citation>
    <scope>IDENTIFICATION</scope>
</reference>
<dbReference type="Gramene" id="Kaladp0701s0002.1.v1.1">
    <property type="protein sequence ID" value="Kaladp0701s0002.1.v1.1"/>
    <property type="gene ID" value="Kaladp0701s0002.v1.1"/>
</dbReference>
<accession>A0A7N0VFR2</accession>
<proteinExistence type="predicted"/>
<evidence type="ECO:0000313" key="1">
    <source>
        <dbReference type="EnsemblPlants" id="Kaladp0701s0002.1.v1.1"/>
    </source>
</evidence>
<dbReference type="AlphaFoldDB" id="A0A7N0VFR2"/>
<organism evidence="1 2">
    <name type="scientific">Kalanchoe fedtschenkoi</name>
    <name type="common">Lavender scallops</name>
    <name type="synonym">South American air plant</name>
    <dbReference type="NCBI Taxonomy" id="63787"/>
    <lineage>
        <taxon>Eukaryota</taxon>
        <taxon>Viridiplantae</taxon>
        <taxon>Streptophyta</taxon>
        <taxon>Embryophyta</taxon>
        <taxon>Tracheophyta</taxon>
        <taxon>Spermatophyta</taxon>
        <taxon>Magnoliopsida</taxon>
        <taxon>eudicotyledons</taxon>
        <taxon>Gunneridae</taxon>
        <taxon>Pentapetalae</taxon>
        <taxon>Saxifragales</taxon>
        <taxon>Crassulaceae</taxon>
        <taxon>Kalanchoe</taxon>
    </lineage>
</organism>
<protein>
    <submittedName>
        <fullName evidence="1">Uncharacterized protein</fullName>
    </submittedName>
</protein>
<dbReference type="Proteomes" id="UP000594263">
    <property type="component" value="Unplaced"/>
</dbReference>
<keyword evidence="2" id="KW-1185">Reference proteome</keyword>
<dbReference type="EnsemblPlants" id="Kaladp0701s0002.1.v1.1">
    <property type="protein sequence ID" value="Kaladp0701s0002.1.v1.1"/>
    <property type="gene ID" value="Kaladp0701s0002.v1.1"/>
</dbReference>
<sequence>MPPVKHAASLARLNKQPQCPNLPSSTFRFMQVYVSAITQSTVALHLSRTSFFTAIRPVHQSRPANDQSTNHHLIFNRLIYCSPSIHLRLSTITTNNKSAITINWFINPPVHHTYLYCLFLLFNQTFSWFTILEYEFEETIREGRFNETGAKNNVKFRI</sequence>